<protein>
    <submittedName>
        <fullName evidence="2">Uncharacterized protein</fullName>
    </submittedName>
</protein>
<evidence type="ECO:0000313" key="3">
    <source>
        <dbReference type="Proteomes" id="UP000016930"/>
    </source>
</evidence>
<organism evidence="2 3">
    <name type="scientific">Ceriporiopsis subvermispora (strain B)</name>
    <name type="common">White-rot fungus</name>
    <name type="synonym">Gelatoporia subvermispora</name>
    <dbReference type="NCBI Taxonomy" id="914234"/>
    <lineage>
        <taxon>Eukaryota</taxon>
        <taxon>Fungi</taxon>
        <taxon>Dikarya</taxon>
        <taxon>Basidiomycota</taxon>
        <taxon>Agaricomycotina</taxon>
        <taxon>Agaricomycetes</taxon>
        <taxon>Polyporales</taxon>
        <taxon>Gelatoporiaceae</taxon>
        <taxon>Gelatoporia</taxon>
    </lineage>
</organism>
<evidence type="ECO:0000313" key="2">
    <source>
        <dbReference type="EMBL" id="EMD33012.1"/>
    </source>
</evidence>
<dbReference type="OrthoDB" id="5570013at2759"/>
<name>M2R489_CERS8</name>
<feature type="region of interest" description="Disordered" evidence="1">
    <location>
        <begin position="408"/>
        <end position="441"/>
    </location>
</feature>
<evidence type="ECO:0000256" key="1">
    <source>
        <dbReference type="SAM" id="MobiDB-lite"/>
    </source>
</evidence>
<dbReference type="HOGENOM" id="CLU_037980_2_0_1"/>
<gene>
    <name evidence="2" type="ORF">CERSUDRAFT_99022</name>
</gene>
<dbReference type="EMBL" id="KB445808">
    <property type="protein sequence ID" value="EMD33012.1"/>
    <property type="molecule type" value="Genomic_DNA"/>
</dbReference>
<reference evidence="2 3" key="1">
    <citation type="journal article" date="2012" name="Proc. Natl. Acad. Sci. U.S.A.">
        <title>Comparative genomics of Ceriporiopsis subvermispora and Phanerochaete chrysosporium provide insight into selective ligninolysis.</title>
        <authorList>
            <person name="Fernandez-Fueyo E."/>
            <person name="Ruiz-Duenas F.J."/>
            <person name="Ferreira P."/>
            <person name="Floudas D."/>
            <person name="Hibbett D.S."/>
            <person name="Canessa P."/>
            <person name="Larrondo L.F."/>
            <person name="James T.Y."/>
            <person name="Seelenfreund D."/>
            <person name="Lobos S."/>
            <person name="Polanco R."/>
            <person name="Tello M."/>
            <person name="Honda Y."/>
            <person name="Watanabe T."/>
            <person name="Watanabe T."/>
            <person name="Ryu J.S."/>
            <person name="Kubicek C.P."/>
            <person name="Schmoll M."/>
            <person name="Gaskell J."/>
            <person name="Hammel K.E."/>
            <person name="St John F.J."/>
            <person name="Vanden Wymelenberg A."/>
            <person name="Sabat G."/>
            <person name="Splinter BonDurant S."/>
            <person name="Syed K."/>
            <person name="Yadav J.S."/>
            <person name="Doddapaneni H."/>
            <person name="Subramanian V."/>
            <person name="Lavin J.L."/>
            <person name="Oguiza J.A."/>
            <person name="Perez G."/>
            <person name="Pisabarro A.G."/>
            <person name="Ramirez L."/>
            <person name="Santoyo F."/>
            <person name="Master E."/>
            <person name="Coutinho P.M."/>
            <person name="Henrissat B."/>
            <person name="Lombard V."/>
            <person name="Magnuson J.K."/>
            <person name="Kuees U."/>
            <person name="Hori C."/>
            <person name="Igarashi K."/>
            <person name="Samejima M."/>
            <person name="Held B.W."/>
            <person name="Barry K.W."/>
            <person name="LaButti K.M."/>
            <person name="Lapidus A."/>
            <person name="Lindquist E.A."/>
            <person name="Lucas S.M."/>
            <person name="Riley R."/>
            <person name="Salamov A.A."/>
            <person name="Hoffmeister D."/>
            <person name="Schwenk D."/>
            <person name="Hadar Y."/>
            <person name="Yarden O."/>
            <person name="de Vries R.P."/>
            <person name="Wiebenga A."/>
            <person name="Stenlid J."/>
            <person name="Eastwood D."/>
            <person name="Grigoriev I.V."/>
            <person name="Berka R.M."/>
            <person name="Blanchette R.A."/>
            <person name="Kersten P."/>
            <person name="Martinez A.T."/>
            <person name="Vicuna R."/>
            <person name="Cullen D."/>
        </authorList>
    </citation>
    <scope>NUCLEOTIDE SEQUENCE [LARGE SCALE GENOMIC DNA]</scope>
    <source>
        <strain evidence="2 3">B</strain>
    </source>
</reference>
<accession>M2R489</accession>
<proteinExistence type="predicted"/>
<dbReference type="STRING" id="914234.M2R489"/>
<keyword evidence="3" id="KW-1185">Reference proteome</keyword>
<sequence length="477" mass="52207">MILHDPSDFIAEEDVQTGKHSRPPIPPAVELADLSASTSTPTDTDRLVVSPTTPAPLPLKRTFRLQRYRGCAFGFLFAMLVGGLFRELQHILNVVERRNLQVISPDTPEPCISYAAWNLNPTYGNQHHFPHSAQTTFELPLDSELLYFIATGAENQLEGSIEIITSPNVSPHHASVEISAFYGIIDVLEWTRVCLLQRDQNKHGVGIFAAIHWPNRPRGYHAFFDIKVRLPVTGDSPLRINHLETDLPYFAHDVADLKGSIDFGTVSLNSKKFPILVHSLYAEHASISTYDAWISGSFETSSSLKIEGHGSTINANVTMLNDNSGVPTELHLLDASESIEATVNLTSTSPSRSGGAFKVNAATSGNKALNVTFPSAPLDVDLHVDARTWGAPITVSVPNTFEGTWSTRSSPDADLITDTNTVQPDPAGRGRTRNGLNRGVSPGVNEGTIYWGPVEDTRNYGEIRLTTFNAPAHLIFR</sequence>
<dbReference type="AlphaFoldDB" id="M2R489"/>
<dbReference type="Proteomes" id="UP000016930">
    <property type="component" value="Unassembled WGS sequence"/>
</dbReference>